<sequence length="304" mass="34456">MIIEVLMIVIPSLLAAVGMPLAGALTRYRAHYNPIRIQLNEQSRSSNESPVTGYFSTLKRIYQGWLGLYKGTWPSFLSFVFTLLVLQGFDGGVGGKVPWKSDQRGVVQNLMIVIFTLAIKIPLDVLKNRAIVTPYKLSFFNPKAGFHLLLSPTERAKPWKLYSLPGLLPTYLAQFLVPMAMMMARMFLLAVKNKNDLNSPLFMAAAIGFLFFALGCSVVQAPLEVVYVRLSIQRHRSENESFEAEEAQKYGVELYSKENEVITLKDEEAPYDGLWDCTSTIFEEEGWRTLFRAWWITAIGVYVF</sequence>
<feature type="transmembrane region" description="Helical" evidence="11">
    <location>
        <begin position="161"/>
        <end position="181"/>
    </location>
</feature>
<evidence type="ECO:0000256" key="1">
    <source>
        <dbReference type="ARBA" id="ARBA00004225"/>
    </source>
</evidence>
<feature type="transmembrane region" description="Helical" evidence="11">
    <location>
        <begin position="6"/>
        <end position="26"/>
    </location>
</feature>
<comment type="subcellular location">
    <subcellularLocation>
        <location evidence="1">Mitochondrion membrane</location>
        <topology evidence="1">Multi-pass membrane protein</topology>
    </subcellularLocation>
</comment>
<feature type="transmembrane region" description="Helical" evidence="11">
    <location>
        <begin position="106"/>
        <end position="126"/>
    </location>
</feature>
<keyword evidence="5" id="KW-0677">Repeat</keyword>
<evidence type="ECO:0008006" key="15">
    <source>
        <dbReference type="Google" id="ProtNLM"/>
    </source>
</evidence>
<feature type="repeat" description="Solcar" evidence="9">
    <location>
        <begin position="200"/>
        <end position="304"/>
    </location>
</feature>
<dbReference type="GO" id="GO:0022857">
    <property type="term" value="F:transmembrane transporter activity"/>
    <property type="evidence" value="ECO:0007669"/>
    <property type="project" value="TreeGrafter"/>
</dbReference>
<comment type="similarity">
    <text evidence="2 10">Belongs to the mitochondrial carrier (TC 2.A.29) family.</text>
</comment>
<evidence type="ECO:0000256" key="5">
    <source>
        <dbReference type="ARBA" id="ARBA00022737"/>
    </source>
</evidence>
<name>A0AAW0BGW6_9AGAR</name>
<evidence type="ECO:0000256" key="4">
    <source>
        <dbReference type="ARBA" id="ARBA00022692"/>
    </source>
</evidence>
<dbReference type="InterPro" id="IPR050567">
    <property type="entry name" value="Mitochondrial_Carrier"/>
</dbReference>
<feature type="signal peptide" evidence="12">
    <location>
        <begin position="1"/>
        <end position="15"/>
    </location>
</feature>
<protein>
    <recommendedName>
        <fullName evidence="15">Mitochondrial carrier</fullName>
    </recommendedName>
</protein>
<keyword evidence="4 9" id="KW-0812">Transmembrane</keyword>
<evidence type="ECO:0000256" key="8">
    <source>
        <dbReference type="ARBA" id="ARBA00023136"/>
    </source>
</evidence>
<keyword evidence="8 9" id="KW-0472">Membrane</keyword>
<keyword evidence="7" id="KW-0496">Mitochondrion</keyword>
<evidence type="ECO:0000256" key="3">
    <source>
        <dbReference type="ARBA" id="ARBA00022448"/>
    </source>
</evidence>
<organism evidence="13 14">
    <name type="scientific">Paramarasmius palmivorus</name>
    <dbReference type="NCBI Taxonomy" id="297713"/>
    <lineage>
        <taxon>Eukaryota</taxon>
        <taxon>Fungi</taxon>
        <taxon>Dikarya</taxon>
        <taxon>Basidiomycota</taxon>
        <taxon>Agaricomycotina</taxon>
        <taxon>Agaricomycetes</taxon>
        <taxon>Agaricomycetidae</taxon>
        <taxon>Agaricales</taxon>
        <taxon>Marasmiineae</taxon>
        <taxon>Marasmiaceae</taxon>
        <taxon>Paramarasmius</taxon>
    </lineage>
</organism>
<dbReference type="Pfam" id="PF00153">
    <property type="entry name" value="Mito_carr"/>
    <property type="match status" value="1"/>
</dbReference>
<evidence type="ECO:0000256" key="2">
    <source>
        <dbReference type="ARBA" id="ARBA00006375"/>
    </source>
</evidence>
<accession>A0AAW0BGW6</accession>
<dbReference type="InterPro" id="IPR018108">
    <property type="entry name" value="MCP_transmembrane"/>
</dbReference>
<evidence type="ECO:0000256" key="12">
    <source>
        <dbReference type="SAM" id="SignalP"/>
    </source>
</evidence>
<reference evidence="13 14" key="1">
    <citation type="submission" date="2024-01" db="EMBL/GenBank/DDBJ databases">
        <title>A draft genome for a cacao thread blight-causing isolate of Paramarasmius palmivorus.</title>
        <authorList>
            <person name="Baruah I.K."/>
            <person name="Bukari Y."/>
            <person name="Amoako-Attah I."/>
            <person name="Meinhardt L.W."/>
            <person name="Bailey B.A."/>
            <person name="Cohen S.P."/>
        </authorList>
    </citation>
    <scope>NUCLEOTIDE SEQUENCE [LARGE SCALE GENOMIC DNA]</scope>
    <source>
        <strain evidence="13 14">GH-12</strain>
    </source>
</reference>
<evidence type="ECO:0000256" key="11">
    <source>
        <dbReference type="SAM" id="Phobius"/>
    </source>
</evidence>
<dbReference type="InterPro" id="IPR023395">
    <property type="entry name" value="MCP_dom_sf"/>
</dbReference>
<dbReference type="GO" id="GO:0031966">
    <property type="term" value="C:mitochondrial membrane"/>
    <property type="evidence" value="ECO:0007669"/>
    <property type="project" value="UniProtKB-SubCell"/>
</dbReference>
<feature type="transmembrane region" description="Helical" evidence="11">
    <location>
        <begin position="68"/>
        <end position="86"/>
    </location>
</feature>
<dbReference type="PANTHER" id="PTHR45624">
    <property type="entry name" value="MITOCHONDRIAL BASIC AMINO ACIDS TRANSPORTER-RELATED"/>
    <property type="match status" value="1"/>
</dbReference>
<dbReference type="PROSITE" id="PS50920">
    <property type="entry name" value="SOLCAR"/>
    <property type="match status" value="1"/>
</dbReference>
<evidence type="ECO:0000313" key="14">
    <source>
        <dbReference type="Proteomes" id="UP001383192"/>
    </source>
</evidence>
<evidence type="ECO:0000256" key="6">
    <source>
        <dbReference type="ARBA" id="ARBA00022989"/>
    </source>
</evidence>
<dbReference type="SUPFAM" id="SSF103506">
    <property type="entry name" value="Mitochondrial carrier"/>
    <property type="match status" value="1"/>
</dbReference>
<evidence type="ECO:0000256" key="9">
    <source>
        <dbReference type="PROSITE-ProRule" id="PRU00282"/>
    </source>
</evidence>
<evidence type="ECO:0000313" key="13">
    <source>
        <dbReference type="EMBL" id="KAK7025544.1"/>
    </source>
</evidence>
<evidence type="ECO:0000256" key="7">
    <source>
        <dbReference type="ARBA" id="ARBA00023128"/>
    </source>
</evidence>
<dbReference type="EMBL" id="JAYKXP010000112">
    <property type="protein sequence ID" value="KAK7025544.1"/>
    <property type="molecule type" value="Genomic_DNA"/>
</dbReference>
<dbReference type="PANTHER" id="PTHR45624:SF10">
    <property type="entry name" value="SLC (SOLUTE CARRIER) HOMOLOG"/>
    <property type="match status" value="1"/>
</dbReference>
<keyword evidence="6 11" id="KW-1133">Transmembrane helix</keyword>
<keyword evidence="14" id="KW-1185">Reference proteome</keyword>
<keyword evidence="12" id="KW-0732">Signal</keyword>
<proteinExistence type="inferred from homology"/>
<dbReference type="Proteomes" id="UP001383192">
    <property type="component" value="Unassembled WGS sequence"/>
</dbReference>
<gene>
    <name evidence="13" type="ORF">VNI00_015897</name>
</gene>
<dbReference type="AlphaFoldDB" id="A0AAW0BGW6"/>
<evidence type="ECO:0000256" key="10">
    <source>
        <dbReference type="RuleBase" id="RU000488"/>
    </source>
</evidence>
<keyword evidence="3 10" id="KW-0813">Transport</keyword>
<comment type="caution">
    <text evidence="13">The sequence shown here is derived from an EMBL/GenBank/DDBJ whole genome shotgun (WGS) entry which is preliminary data.</text>
</comment>
<feature type="transmembrane region" description="Helical" evidence="11">
    <location>
        <begin position="201"/>
        <end position="227"/>
    </location>
</feature>
<dbReference type="Gene3D" id="1.50.40.10">
    <property type="entry name" value="Mitochondrial carrier domain"/>
    <property type="match status" value="1"/>
</dbReference>
<feature type="chain" id="PRO_5043821845" description="Mitochondrial carrier" evidence="12">
    <location>
        <begin position="16"/>
        <end position="304"/>
    </location>
</feature>